<organism evidence="5 12">
    <name type="scientific">Rotaria magnacalcarata</name>
    <dbReference type="NCBI Taxonomy" id="392030"/>
    <lineage>
        <taxon>Eukaryota</taxon>
        <taxon>Metazoa</taxon>
        <taxon>Spiralia</taxon>
        <taxon>Gnathifera</taxon>
        <taxon>Rotifera</taxon>
        <taxon>Eurotatoria</taxon>
        <taxon>Bdelloidea</taxon>
        <taxon>Philodinida</taxon>
        <taxon>Philodinidae</taxon>
        <taxon>Rotaria</taxon>
    </lineage>
</organism>
<evidence type="ECO:0000313" key="10">
    <source>
        <dbReference type="EMBL" id="CAF5134351.1"/>
    </source>
</evidence>
<evidence type="ECO:0000313" key="4">
    <source>
        <dbReference type="EMBL" id="CAF2122530.1"/>
    </source>
</evidence>
<dbReference type="Proteomes" id="UP000663887">
    <property type="component" value="Unassembled WGS sequence"/>
</dbReference>
<name>A0A816ZPQ0_9BILA</name>
<evidence type="ECO:0000313" key="9">
    <source>
        <dbReference type="EMBL" id="CAF5088496.1"/>
    </source>
</evidence>
<accession>A0A816ZPQ0</accession>
<proteinExistence type="predicted"/>
<protein>
    <submittedName>
        <fullName evidence="5">Uncharacterized protein</fullName>
    </submittedName>
</protein>
<gene>
    <name evidence="10" type="ORF">BYL167_LOCUS69056</name>
    <name evidence="1" type="ORF">CJN711_LOCUS498</name>
    <name evidence="9" type="ORF">GIL414_LOCUS62099</name>
    <name evidence="2" type="ORF">KQP761_LOCUS11714</name>
    <name evidence="3" type="ORF">MBJ925_LOCUS6043</name>
    <name evidence="6" type="ORF">OVN521_LOCUS27316</name>
    <name evidence="8" type="ORF">SMN809_LOCUS42743</name>
    <name evidence="7" type="ORF">UXM345_LOCUS37203</name>
    <name evidence="4" type="ORF">WKI299_LOCUS24659</name>
    <name evidence="5" type="ORF">XDN619_LOCUS33673</name>
</gene>
<dbReference type="Proteomes" id="UP000663856">
    <property type="component" value="Unassembled WGS sequence"/>
</dbReference>
<sequence>MHSTSTVHNNHSMNSTNTAHIINTTKPHTVHANTTTKAHTAHINTTTEAHTIHTTTTATTASCSCQCQCPKGAIQPQVQGATVQYQYIPAPHQHIGR</sequence>
<dbReference type="OrthoDB" id="10505406at2759"/>
<evidence type="ECO:0000313" key="1">
    <source>
        <dbReference type="EMBL" id="CAF0962644.1"/>
    </source>
</evidence>
<dbReference type="EMBL" id="CAJNRF010010626">
    <property type="protein sequence ID" value="CAF2122530.1"/>
    <property type="molecule type" value="Genomic_DNA"/>
</dbReference>
<reference evidence="5" key="1">
    <citation type="submission" date="2021-02" db="EMBL/GenBank/DDBJ databases">
        <authorList>
            <person name="Nowell W R."/>
        </authorList>
    </citation>
    <scope>NUCLEOTIDE SEQUENCE</scope>
</reference>
<dbReference type="EMBL" id="CAJNRE010001707">
    <property type="protein sequence ID" value="CAF1954355.1"/>
    <property type="molecule type" value="Genomic_DNA"/>
</dbReference>
<evidence type="ECO:0000313" key="7">
    <source>
        <dbReference type="EMBL" id="CAF4376144.1"/>
    </source>
</evidence>
<evidence type="ECO:0000313" key="8">
    <source>
        <dbReference type="EMBL" id="CAF4693010.1"/>
    </source>
</evidence>
<dbReference type="EMBL" id="CAJOBF010019478">
    <property type="protein sequence ID" value="CAF4376144.1"/>
    <property type="molecule type" value="Genomic_DNA"/>
</dbReference>
<dbReference type="EMBL" id="CAJOBJ010247864">
    <property type="protein sequence ID" value="CAF5088496.1"/>
    <property type="molecule type" value="Genomic_DNA"/>
</dbReference>
<evidence type="ECO:0000313" key="12">
    <source>
        <dbReference type="Proteomes" id="UP000663887"/>
    </source>
</evidence>
<evidence type="ECO:0000313" key="6">
    <source>
        <dbReference type="EMBL" id="CAF4218728.1"/>
    </source>
</evidence>
<evidence type="ECO:0000313" key="2">
    <source>
        <dbReference type="EMBL" id="CAF1445165.1"/>
    </source>
</evidence>
<keyword evidence="11" id="KW-1185">Reference proteome</keyword>
<dbReference type="Proteomes" id="UP000663824">
    <property type="component" value="Unassembled WGS sequence"/>
</dbReference>
<dbReference type="Proteomes" id="UP000663834">
    <property type="component" value="Unassembled WGS sequence"/>
</dbReference>
<dbReference type="EMBL" id="CAJNOW010005260">
    <property type="protein sequence ID" value="CAF1445165.1"/>
    <property type="molecule type" value="Genomic_DNA"/>
</dbReference>
<evidence type="ECO:0000313" key="11">
    <source>
        <dbReference type="Proteomes" id="UP000663866"/>
    </source>
</evidence>
<evidence type="ECO:0000313" key="3">
    <source>
        <dbReference type="EMBL" id="CAF1954355.1"/>
    </source>
</evidence>
<evidence type="ECO:0000313" key="5">
    <source>
        <dbReference type="EMBL" id="CAF2218447.1"/>
    </source>
</evidence>
<dbReference type="Proteomes" id="UP000663842">
    <property type="component" value="Unassembled WGS sequence"/>
</dbReference>
<dbReference type="Proteomes" id="UP000676336">
    <property type="component" value="Unassembled WGS sequence"/>
</dbReference>
<dbReference type="Proteomes" id="UP000663866">
    <property type="component" value="Unassembled WGS sequence"/>
</dbReference>
<dbReference type="AlphaFoldDB" id="A0A816ZPQ0"/>
<dbReference type="EMBL" id="CAJOBG010007497">
    <property type="protein sequence ID" value="CAF4218728.1"/>
    <property type="molecule type" value="Genomic_DNA"/>
</dbReference>
<dbReference type="Proteomes" id="UP000681967">
    <property type="component" value="Unassembled WGS sequence"/>
</dbReference>
<dbReference type="EMBL" id="CAJNRG010017157">
    <property type="protein sequence ID" value="CAF2218447.1"/>
    <property type="molecule type" value="Genomic_DNA"/>
</dbReference>
<dbReference type="EMBL" id="CAJNOV010000036">
    <property type="protein sequence ID" value="CAF0962644.1"/>
    <property type="molecule type" value="Genomic_DNA"/>
</dbReference>
<dbReference type="Proteomes" id="UP000681720">
    <property type="component" value="Unassembled WGS sequence"/>
</dbReference>
<dbReference type="EMBL" id="CAJOBH010249352">
    <property type="protein sequence ID" value="CAF5134351.1"/>
    <property type="molecule type" value="Genomic_DNA"/>
</dbReference>
<comment type="caution">
    <text evidence="5">The sequence shown here is derived from an EMBL/GenBank/DDBJ whole genome shotgun (WGS) entry which is preliminary data.</text>
</comment>
<dbReference type="Proteomes" id="UP000663855">
    <property type="component" value="Unassembled WGS sequence"/>
</dbReference>
<dbReference type="EMBL" id="CAJOBI010124147">
    <property type="protein sequence ID" value="CAF4693010.1"/>
    <property type="molecule type" value="Genomic_DNA"/>
</dbReference>